<gene>
    <name evidence="1" type="ORF">BpHYR1_041167</name>
</gene>
<keyword evidence="2" id="KW-1185">Reference proteome</keyword>
<dbReference type="Proteomes" id="UP000276133">
    <property type="component" value="Unassembled WGS sequence"/>
</dbReference>
<comment type="caution">
    <text evidence="1">The sequence shown here is derived from an EMBL/GenBank/DDBJ whole genome shotgun (WGS) entry which is preliminary data.</text>
</comment>
<evidence type="ECO:0000313" key="1">
    <source>
        <dbReference type="EMBL" id="RMZ93691.1"/>
    </source>
</evidence>
<name>A0A3M7P3K7_BRAPC</name>
<protein>
    <submittedName>
        <fullName evidence="1">Uncharacterized protein</fullName>
    </submittedName>
</protein>
<dbReference type="AlphaFoldDB" id="A0A3M7P3K7"/>
<proteinExistence type="predicted"/>
<reference evidence="1 2" key="1">
    <citation type="journal article" date="2018" name="Sci. Rep.">
        <title>Genomic signatures of local adaptation to the degree of environmental predictability in rotifers.</title>
        <authorList>
            <person name="Franch-Gras L."/>
            <person name="Hahn C."/>
            <person name="Garcia-Roger E.M."/>
            <person name="Carmona M.J."/>
            <person name="Serra M."/>
            <person name="Gomez A."/>
        </authorList>
    </citation>
    <scope>NUCLEOTIDE SEQUENCE [LARGE SCALE GENOMIC DNA]</scope>
    <source>
        <strain evidence="1">HYR1</strain>
    </source>
</reference>
<evidence type="ECO:0000313" key="2">
    <source>
        <dbReference type="Proteomes" id="UP000276133"/>
    </source>
</evidence>
<sequence>MSQFVPLEPSALKDGFIRAPDPGVIMKVPEVPVVKSILGCQAFAEDEACFRCQLKFPLRSLVHPQISLSKSQSKLAESLKNLTMNNRVFILVMIKLVFIANVDQSKCIDTALNFESTIIIKL</sequence>
<accession>A0A3M7P3K7</accession>
<dbReference type="EMBL" id="REGN01013624">
    <property type="protein sequence ID" value="RMZ93691.1"/>
    <property type="molecule type" value="Genomic_DNA"/>
</dbReference>
<organism evidence="1 2">
    <name type="scientific">Brachionus plicatilis</name>
    <name type="common">Marine rotifer</name>
    <name type="synonym">Brachionus muelleri</name>
    <dbReference type="NCBI Taxonomy" id="10195"/>
    <lineage>
        <taxon>Eukaryota</taxon>
        <taxon>Metazoa</taxon>
        <taxon>Spiralia</taxon>
        <taxon>Gnathifera</taxon>
        <taxon>Rotifera</taxon>
        <taxon>Eurotatoria</taxon>
        <taxon>Monogononta</taxon>
        <taxon>Pseudotrocha</taxon>
        <taxon>Ploima</taxon>
        <taxon>Brachionidae</taxon>
        <taxon>Brachionus</taxon>
    </lineage>
</organism>